<dbReference type="EMBL" id="HE575322">
    <property type="protein sequence ID" value="CCC93061.1"/>
    <property type="molecule type" value="Genomic_DNA"/>
</dbReference>
<keyword evidence="1" id="KW-0812">Transmembrane</keyword>
<keyword evidence="1" id="KW-0472">Membrane</keyword>
<accession>G0UUJ7</accession>
<feature type="transmembrane region" description="Helical" evidence="1">
    <location>
        <begin position="355"/>
        <end position="375"/>
    </location>
</feature>
<dbReference type="AlphaFoldDB" id="G0UUJ7"/>
<reference evidence="2" key="1">
    <citation type="journal article" date="2012" name="Proc. Natl. Acad. Sci. U.S.A.">
        <title>Antigenic diversity is generated by distinct evolutionary mechanisms in African trypanosome species.</title>
        <authorList>
            <person name="Jackson A.P."/>
            <person name="Berry A."/>
            <person name="Aslett M."/>
            <person name="Allison H.C."/>
            <person name="Burton P."/>
            <person name="Vavrova-Anderson J."/>
            <person name="Brown R."/>
            <person name="Browne H."/>
            <person name="Corton N."/>
            <person name="Hauser H."/>
            <person name="Gamble J."/>
            <person name="Gilderthorp R."/>
            <person name="Marcello L."/>
            <person name="McQuillan J."/>
            <person name="Otto T.D."/>
            <person name="Quail M.A."/>
            <person name="Sanders M.J."/>
            <person name="van Tonder A."/>
            <person name="Ginger M.L."/>
            <person name="Field M.C."/>
            <person name="Barry J.D."/>
            <person name="Hertz-Fowler C."/>
            <person name="Berriman M."/>
        </authorList>
    </citation>
    <scope>NUCLEOTIDE SEQUENCE</scope>
    <source>
        <strain evidence="2">IL3000</strain>
    </source>
</reference>
<organism evidence="2">
    <name type="scientific">Trypanosoma congolense (strain IL3000)</name>
    <dbReference type="NCBI Taxonomy" id="1068625"/>
    <lineage>
        <taxon>Eukaryota</taxon>
        <taxon>Discoba</taxon>
        <taxon>Euglenozoa</taxon>
        <taxon>Kinetoplastea</taxon>
        <taxon>Metakinetoplastina</taxon>
        <taxon>Trypanosomatida</taxon>
        <taxon>Trypanosomatidae</taxon>
        <taxon>Trypanosoma</taxon>
        <taxon>Nannomonas</taxon>
    </lineage>
</organism>
<protein>
    <submittedName>
        <fullName evidence="2">Uncharacterized protein</fullName>
    </submittedName>
</protein>
<sequence>MCIRHFLFLSHLKVSHFSYCLFISLSMNLPTRALQPDILEFFLANKASLNSLRREWRSLEKGFVGYFKDFRDTIRDLRGSGEVKEEDSHVGKSPASRVMNQFYESEELAKKMKWKGITWDEGADYEAFSRRLLDNDDLMKNVSAFSFLSIHVTKDTFYTGAACFPPRERKIETGSLTNWFLRERNPLPVEKYVPSTVGCMRGPFEVDWTSGVARVVDTTSIQEVLVFLQTVAPRLQALQVRMEEQQSKIAKDVQNLKLRVGVTVKYNKYNTTLWDDPSRGTDSNYVTPDDVQCFVDGMLKSALLYRWFLKDQCVRIVPPGCPYLFNLEEKEIQIPSNFASYNWWGAHARFEKVELLISCMINIWWLWFLLAIVIVGDVEIL</sequence>
<evidence type="ECO:0000313" key="2">
    <source>
        <dbReference type="EMBL" id="CCC93061.1"/>
    </source>
</evidence>
<evidence type="ECO:0000256" key="1">
    <source>
        <dbReference type="SAM" id="Phobius"/>
    </source>
</evidence>
<dbReference type="VEuPathDB" id="TriTrypDB:TcIL3000_9_4610"/>
<gene>
    <name evidence="2" type="ORF">TCIL3000_9_4610</name>
</gene>
<proteinExistence type="predicted"/>
<name>G0UUJ7_TRYCI</name>
<keyword evidence="1" id="KW-1133">Transmembrane helix</keyword>